<organism evidence="7 8">
    <name type="scientific">Nostoc cf. commune SO-36</name>
    <dbReference type="NCBI Taxonomy" id="449208"/>
    <lineage>
        <taxon>Bacteria</taxon>
        <taxon>Bacillati</taxon>
        <taxon>Cyanobacteriota</taxon>
        <taxon>Cyanophyceae</taxon>
        <taxon>Nostocales</taxon>
        <taxon>Nostocaceae</taxon>
        <taxon>Nostoc</taxon>
    </lineage>
</organism>
<proteinExistence type="predicted"/>
<evidence type="ECO:0000313" key="8">
    <source>
        <dbReference type="Proteomes" id="UP001055453"/>
    </source>
</evidence>
<dbReference type="Gene3D" id="1.10.287.130">
    <property type="match status" value="1"/>
</dbReference>
<evidence type="ECO:0000259" key="6">
    <source>
        <dbReference type="SMART" id="SM00388"/>
    </source>
</evidence>
<dbReference type="SMART" id="SM00388">
    <property type="entry name" value="HisKA"/>
    <property type="match status" value="1"/>
</dbReference>
<protein>
    <recommendedName>
        <fullName evidence="2">histidine kinase</fullName>
        <ecNumber evidence="2">2.7.13.3</ecNumber>
    </recommendedName>
</protein>
<dbReference type="InterPro" id="IPR003661">
    <property type="entry name" value="HisK_dim/P_dom"/>
</dbReference>
<keyword evidence="8" id="KW-1185">Reference proteome</keyword>
<dbReference type="Pfam" id="PF00512">
    <property type="entry name" value="HisKA"/>
    <property type="match status" value="1"/>
</dbReference>
<evidence type="ECO:0000256" key="2">
    <source>
        <dbReference type="ARBA" id="ARBA00012438"/>
    </source>
</evidence>
<dbReference type="EC" id="2.7.13.3" evidence="2"/>
<sequence length="103" mass="11426">MRPSLRAYQQLQRFTADASHELRTPVATVLSNAQVALMPPEDPLEQRLRLQNIAQTAKSMSTLINDLLFLSRHNGSLAETGLTPVDLCEILRSLAQRVLSPCS</sequence>
<reference evidence="7" key="1">
    <citation type="submission" date="2022-04" db="EMBL/GenBank/DDBJ databases">
        <title>Complete genome sequence of a cyanobacterium, Nostoc sp. SO-36, isolated in Antarctica.</title>
        <authorList>
            <person name="Kanesaki Y."/>
            <person name="Effendi D."/>
            <person name="Sakamoto T."/>
            <person name="Ohtani S."/>
            <person name="Awai K."/>
        </authorList>
    </citation>
    <scope>NUCLEOTIDE SEQUENCE</scope>
    <source>
        <strain evidence="7">SO-36</strain>
    </source>
</reference>
<evidence type="ECO:0000256" key="3">
    <source>
        <dbReference type="ARBA" id="ARBA00022679"/>
    </source>
</evidence>
<evidence type="ECO:0000313" key="7">
    <source>
        <dbReference type="EMBL" id="BDI19457.1"/>
    </source>
</evidence>
<dbReference type="CDD" id="cd00082">
    <property type="entry name" value="HisKA"/>
    <property type="match status" value="1"/>
</dbReference>
<dbReference type="Proteomes" id="UP001055453">
    <property type="component" value="Chromosome"/>
</dbReference>
<keyword evidence="5" id="KW-0902">Two-component regulatory system</keyword>
<evidence type="ECO:0000256" key="4">
    <source>
        <dbReference type="ARBA" id="ARBA00022777"/>
    </source>
</evidence>
<evidence type="ECO:0000256" key="5">
    <source>
        <dbReference type="ARBA" id="ARBA00023012"/>
    </source>
</evidence>
<keyword evidence="3" id="KW-0808">Transferase</keyword>
<dbReference type="InterPro" id="IPR036097">
    <property type="entry name" value="HisK_dim/P_sf"/>
</dbReference>
<dbReference type="PANTHER" id="PTHR43711:SF1">
    <property type="entry name" value="HISTIDINE KINASE 1"/>
    <property type="match status" value="1"/>
</dbReference>
<comment type="catalytic activity">
    <reaction evidence="1">
        <text>ATP + protein L-histidine = ADP + protein N-phospho-L-histidine.</text>
        <dbReference type="EC" id="2.7.13.3"/>
    </reaction>
</comment>
<evidence type="ECO:0000256" key="1">
    <source>
        <dbReference type="ARBA" id="ARBA00000085"/>
    </source>
</evidence>
<dbReference type="PANTHER" id="PTHR43711">
    <property type="entry name" value="TWO-COMPONENT HISTIDINE KINASE"/>
    <property type="match status" value="1"/>
</dbReference>
<dbReference type="EMBL" id="AP025732">
    <property type="protein sequence ID" value="BDI19457.1"/>
    <property type="molecule type" value="Genomic_DNA"/>
</dbReference>
<dbReference type="RefSeq" id="WP_323374616.1">
    <property type="nucleotide sequence ID" value="NZ_AP025732.1"/>
</dbReference>
<dbReference type="SUPFAM" id="SSF47384">
    <property type="entry name" value="Homodimeric domain of signal transducing histidine kinase"/>
    <property type="match status" value="1"/>
</dbReference>
<accession>A0ABN6QBY0</accession>
<name>A0ABN6QBY0_NOSCO</name>
<gene>
    <name evidence="7" type="ORF">ANSO36C_52590</name>
</gene>
<feature type="domain" description="Signal transduction histidine kinase dimerisation/phosphoacceptor" evidence="6">
    <location>
        <begin position="10"/>
        <end position="76"/>
    </location>
</feature>
<dbReference type="InterPro" id="IPR050736">
    <property type="entry name" value="Sensor_HK_Regulatory"/>
</dbReference>
<keyword evidence="4" id="KW-0418">Kinase</keyword>